<evidence type="ECO:0000313" key="1">
    <source>
        <dbReference type="EMBL" id="KAH9292193.1"/>
    </source>
</evidence>
<feature type="non-terminal residue" evidence="1">
    <location>
        <position position="1"/>
    </location>
</feature>
<evidence type="ECO:0000313" key="2">
    <source>
        <dbReference type="Proteomes" id="UP000824469"/>
    </source>
</evidence>
<dbReference type="Proteomes" id="UP000824469">
    <property type="component" value="Unassembled WGS sequence"/>
</dbReference>
<reference evidence="1 2" key="1">
    <citation type="journal article" date="2021" name="Nat. Plants">
        <title>The Taxus genome provides insights into paclitaxel biosynthesis.</title>
        <authorList>
            <person name="Xiong X."/>
            <person name="Gou J."/>
            <person name="Liao Q."/>
            <person name="Li Y."/>
            <person name="Zhou Q."/>
            <person name="Bi G."/>
            <person name="Li C."/>
            <person name="Du R."/>
            <person name="Wang X."/>
            <person name="Sun T."/>
            <person name="Guo L."/>
            <person name="Liang H."/>
            <person name="Lu P."/>
            <person name="Wu Y."/>
            <person name="Zhang Z."/>
            <person name="Ro D.K."/>
            <person name="Shang Y."/>
            <person name="Huang S."/>
            <person name="Yan J."/>
        </authorList>
    </citation>
    <scope>NUCLEOTIDE SEQUENCE [LARGE SCALE GENOMIC DNA]</scope>
    <source>
        <strain evidence="1">Ta-2019</strain>
    </source>
</reference>
<name>A0AA38F731_TAXCH</name>
<organism evidence="1 2">
    <name type="scientific">Taxus chinensis</name>
    <name type="common">Chinese yew</name>
    <name type="synonym">Taxus wallichiana var. chinensis</name>
    <dbReference type="NCBI Taxonomy" id="29808"/>
    <lineage>
        <taxon>Eukaryota</taxon>
        <taxon>Viridiplantae</taxon>
        <taxon>Streptophyta</taxon>
        <taxon>Embryophyta</taxon>
        <taxon>Tracheophyta</taxon>
        <taxon>Spermatophyta</taxon>
        <taxon>Pinopsida</taxon>
        <taxon>Pinidae</taxon>
        <taxon>Conifers II</taxon>
        <taxon>Cupressales</taxon>
        <taxon>Taxaceae</taxon>
        <taxon>Taxus</taxon>
    </lineage>
</organism>
<dbReference type="EMBL" id="JAHRHJ020003232">
    <property type="protein sequence ID" value="KAH9292193.1"/>
    <property type="molecule type" value="Genomic_DNA"/>
</dbReference>
<dbReference type="AlphaFoldDB" id="A0AA38F731"/>
<sequence>AHEEVVIMVHAHTHMDEIDFDVCEESCISRRLKKTPQARHMTVKPTIMSNEQ</sequence>
<proteinExistence type="predicted"/>
<gene>
    <name evidence="1" type="ORF">KI387_042619</name>
</gene>
<comment type="caution">
    <text evidence="1">The sequence shown here is derived from an EMBL/GenBank/DDBJ whole genome shotgun (WGS) entry which is preliminary data.</text>
</comment>
<accession>A0AA38F731</accession>
<feature type="non-terminal residue" evidence="1">
    <location>
        <position position="52"/>
    </location>
</feature>
<keyword evidence="2" id="KW-1185">Reference proteome</keyword>
<protein>
    <submittedName>
        <fullName evidence="1">Uncharacterized protein</fullName>
    </submittedName>
</protein>